<evidence type="ECO:0000313" key="10">
    <source>
        <dbReference type="EMBL" id="SHK56883.1"/>
    </source>
</evidence>
<keyword evidence="11" id="KW-1185">Reference proteome</keyword>
<dbReference type="OrthoDB" id="9770036at2"/>
<feature type="transmembrane region" description="Helical" evidence="7">
    <location>
        <begin position="21"/>
        <end position="41"/>
    </location>
</feature>
<dbReference type="GO" id="GO:0005886">
    <property type="term" value="C:plasma membrane"/>
    <property type="evidence" value="ECO:0007669"/>
    <property type="project" value="UniProtKB-SubCell"/>
</dbReference>
<feature type="transmembrane region" description="Helical" evidence="7">
    <location>
        <begin position="282"/>
        <end position="309"/>
    </location>
</feature>
<evidence type="ECO:0000259" key="8">
    <source>
        <dbReference type="Pfam" id="PF02687"/>
    </source>
</evidence>
<dbReference type="Proteomes" id="UP000184465">
    <property type="component" value="Unassembled WGS sequence"/>
</dbReference>
<accession>A0A1M6TIZ6</accession>
<gene>
    <name evidence="10" type="ORF">SAMN02745912_03702</name>
</gene>
<evidence type="ECO:0000313" key="11">
    <source>
        <dbReference type="Proteomes" id="UP000184465"/>
    </source>
</evidence>
<keyword evidence="3 7" id="KW-0812">Transmembrane</keyword>
<reference evidence="11" key="1">
    <citation type="submission" date="2016-11" db="EMBL/GenBank/DDBJ databases">
        <authorList>
            <person name="Varghese N."/>
            <person name="Submissions S."/>
        </authorList>
    </citation>
    <scope>NUCLEOTIDE SEQUENCE [LARGE SCALE GENOMIC DNA]</scope>
    <source>
        <strain evidence="11">DSM 15212 / CIP 107654 / DViRD3</strain>
    </source>
</reference>
<dbReference type="STRING" id="1121301.SAMN02745912_03702"/>
<sequence length="408" mass="45693">MNIATILRLSLKEIIANKLRSILTMLGVIIGVFSIIVLVSIGEGASANIKKEISKETNLIKVEMFPNDEEKQMDYDRVLGFYKKLDIKNISPILDQQPQAKYKKIEKNISLKGVDHTYGTMINAKLKSGRFIAALDVDYRKKVVVINEKAVKTFFKDEYPIGKDIKINGDDYSVVGIIANREVSMYERLSEELIAPITTVQRNFGVKSINKVHIKVNDKEKVILISQKIEEALKKFYNTKKNKVSNEDGVDDEYEGYQFNDQFYVYTPEKEMKQVQKMTRTFSLMLGGIAGISLLVGGIGIMNIMFVSVTERTREIGIRKALGAQRKNILIQFLIESGVVSGMGGILGIGLGILSNFLIGKFSPLKPVLNIKVMLIAFTFSVAVGIIFGIYPANKAAKLKPIDALRYE</sequence>
<feature type="transmembrane region" description="Helical" evidence="7">
    <location>
        <begin position="330"/>
        <end position="359"/>
    </location>
</feature>
<evidence type="ECO:0000256" key="3">
    <source>
        <dbReference type="ARBA" id="ARBA00022692"/>
    </source>
</evidence>
<protein>
    <submittedName>
        <fullName evidence="10">Putative ABC transport system permease protein</fullName>
    </submittedName>
</protein>
<feature type="domain" description="MacB-like periplasmic core" evidence="9">
    <location>
        <begin position="21"/>
        <end position="231"/>
    </location>
</feature>
<dbReference type="PANTHER" id="PTHR30572:SF4">
    <property type="entry name" value="ABC TRANSPORTER PERMEASE YTRF"/>
    <property type="match status" value="1"/>
</dbReference>
<keyword evidence="4 7" id="KW-1133">Transmembrane helix</keyword>
<feature type="domain" description="ABC3 transporter permease C-terminal" evidence="8">
    <location>
        <begin position="289"/>
        <end position="401"/>
    </location>
</feature>
<dbReference type="InterPro" id="IPR025857">
    <property type="entry name" value="MacB_PCD"/>
</dbReference>
<name>A0A1M6TIZ6_PARC5</name>
<comment type="similarity">
    <text evidence="6">Belongs to the ABC-4 integral membrane protein family.</text>
</comment>
<comment type="subcellular location">
    <subcellularLocation>
        <location evidence="1">Cell membrane</location>
        <topology evidence="1">Multi-pass membrane protein</topology>
    </subcellularLocation>
</comment>
<evidence type="ECO:0000256" key="5">
    <source>
        <dbReference type="ARBA" id="ARBA00023136"/>
    </source>
</evidence>
<dbReference type="GO" id="GO:0022857">
    <property type="term" value="F:transmembrane transporter activity"/>
    <property type="evidence" value="ECO:0007669"/>
    <property type="project" value="TreeGrafter"/>
</dbReference>
<feature type="transmembrane region" description="Helical" evidence="7">
    <location>
        <begin position="371"/>
        <end position="391"/>
    </location>
</feature>
<organism evidence="10 11">
    <name type="scientific">Paramaledivibacter caminithermalis (strain DSM 15212 / CIP 107654 / DViRD3)</name>
    <name type="common">Clostridium caminithermale</name>
    <dbReference type="NCBI Taxonomy" id="1121301"/>
    <lineage>
        <taxon>Bacteria</taxon>
        <taxon>Bacillati</taxon>
        <taxon>Bacillota</taxon>
        <taxon>Clostridia</taxon>
        <taxon>Peptostreptococcales</taxon>
        <taxon>Caminicellaceae</taxon>
        <taxon>Paramaledivibacter</taxon>
    </lineage>
</organism>
<dbReference type="AlphaFoldDB" id="A0A1M6TIZ6"/>
<evidence type="ECO:0000256" key="4">
    <source>
        <dbReference type="ARBA" id="ARBA00022989"/>
    </source>
</evidence>
<evidence type="ECO:0000256" key="1">
    <source>
        <dbReference type="ARBA" id="ARBA00004651"/>
    </source>
</evidence>
<proteinExistence type="inferred from homology"/>
<evidence type="ECO:0000259" key="9">
    <source>
        <dbReference type="Pfam" id="PF12704"/>
    </source>
</evidence>
<keyword evidence="2" id="KW-1003">Cell membrane</keyword>
<dbReference type="Pfam" id="PF12704">
    <property type="entry name" value="MacB_PCD"/>
    <property type="match status" value="1"/>
</dbReference>
<evidence type="ECO:0000256" key="7">
    <source>
        <dbReference type="SAM" id="Phobius"/>
    </source>
</evidence>
<dbReference type="Pfam" id="PF02687">
    <property type="entry name" value="FtsX"/>
    <property type="match status" value="1"/>
</dbReference>
<evidence type="ECO:0000256" key="2">
    <source>
        <dbReference type="ARBA" id="ARBA00022475"/>
    </source>
</evidence>
<dbReference type="RefSeq" id="WP_073153490.1">
    <property type="nucleotide sequence ID" value="NZ_FRAG01000093.1"/>
</dbReference>
<dbReference type="PANTHER" id="PTHR30572">
    <property type="entry name" value="MEMBRANE COMPONENT OF TRANSPORTER-RELATED"/>
    <property type="match status" value="1"/>
</dbReference>
<dbReference type="InterPro" id="IPR003838">
    <property type="entry name" value="ABC3_permease_C"/>
</dbReference>
<keyword evidence="5 7" id="KW-0472">Membrane</keyword>
<evidence type="ECO:0000256" key="6">
    <source>
        <dbReference type="ARBA" id="ARBA00038076"/>
    </source>
</evidence>
<dbReference type="EMBL" id="FRAG01000093">
    <property type="protein sequence ID" value="SHK56883.1"/>
    <property type="molecule type" value="Genomic_DNA"/>
</dbReference>
<dbReference type="InterPro" id="IPR050250">
    <property type="entry name" value="Macrolide_Exporter_MacB"/>
</dbReference>